<protein>
    <submittedName>
        <fullName evidence="2">Uncharacterized protein</fullName>
    </submittedName>
</protein>
<feature type="non-terminal residue" evidence="2">
    <location>
        <position position="1"/>
    </location>
</feature>
<evidence type="ECO:0000313" key="2">
    <source>
        <dbReference type="EMBL" id="GMT24552.1"/>
    </source>
</evidence>
<dbReference type="InterPro" id="IPR017850">
    <property type="entry name" value="Alkaline_phosphatase_core_sf"/>
</dbReference>
<feature type="non-terminal residue" evidence="2">
    <location>
        <position position="104"/>
    </location>
</feature>
<keyword evidence="3" id="KW-1185">Reference proteome</keyword>
<dbReference type="Gene3D" id="3.40.720.10">
    <property type="entry name" value="Alkaline Phosphatase, subunit A"/>
    <property type="match status" value="1"/>
</dbReference>
<sequence length="104" mass="11935">GKRFPKDEDKEKKEEEENKSEKNEWYPFPTIWQLNQRSGGQSTVLSWPVGNFETKEGAKMTTYRRPGTVISWKSEAVKIVKALESDNFVAWHVGQPDFDLDSGG</sequence>
<comment type="caution">
    <text evidence="2">The sequence shown here is derived from an EMBL/GenBank/DDBJ whole genome shotgun (WGS) entry which is preliminary data.</text>
</comment>
<dbReference type="AlphaFoldDB" id="A0AAV5W355"/>
<evidence type="ECO:0000256" key="1">
    <source>
        <dbReference type="SAM" id="MobiDB-lite"/>
    </source>
</evidence>
<feature type="region of interest" description="Disordered" evidence="1">
    <location>
        <begin position="1"/>
        <end position="22"/>
    </location>
</feature>
<proteinExistence type="predicted"/>
<evidence type="ECO:0000313" key="3">
    <source>
        <dbReference type="Proteomes" id="UP001432322"/>
    </source>
</evidence>
<organism evidence="2 3">
    <name type="scientific">Pristionchus fissidentatus</name>
    <dbReference type="NCBI Taxonomy" id="1538716"/>
    <lineage>
        <taxon>Eukaryota</taxon>
        <taxon>Metazoa</taxon>
        <taxon>Ecdysozoa</taxon>
        <taxon>Nematoda</taxon>
        <taxon>Chromadorea</taxon>
        <taxon>Rhabditida</taxon>
        <taxon>Rhabditina</taxon>
        <taxon>Diplogasteromorpha</taxon>
        <taxon>Diplogasteroidea</taxon>
        <taxon>Neodiplogasteridae</taxon>
        <taxon>Pristionchus</taxon>
    </lineage>
</organism>
<accession>A0AAV5W355</accession>
<dbReference type="EMBL" id="BTSY01000004">
    <property type="protein sequence ID" value="GMT24552.1"/>
    <property type="molecule type" value="Genomic_DNA"/>
</dbReference>
<reference evidence="2" key="1">
    <citation type="submission" date="2023-10" db="EMBL/GenBank/DDBJ databases">
        <title>Genome assembly of Pristionchus species.</title>
        <authorList>
            <person name="Yoshida K."/>
            <person name="Sommer R.J."/>
        </authorList>
    </citation>
    <scope>NUCLEOTIDE SEQUENCE</scope>
    <source>
        <strain evidence="2">RS5133</strain>
    </source>
</reference>
<dbReference type="Proteomes" id="UP001432322">
    <property type="component" value="Unassembled WGS sequence"/>
</dbReference>
<gene>
    <name evidence="2" type="ORF">PFISCL1PPCAC_15849</name>
</gene>
<name>A0AAV5W355_9BILA</name>